<feature type="domain" description="ABC transporter" evidence="9">
    <location>
        <begin position="58"/>
        <end position="305"/>
    </location>
</feature>
<organism evidence="10 11">
    <name type="scientific">Cryobacterium tagatosivorans</name>
    <dbReference type="NCBI Taxonomy" id="1259199"/>
    <lineage>
        <taxon>Bacteria</taxon>
        <taxon>Bacillati</taxon>
        <taxon>Actinomycetota</taxon>
        <taxon>Actinomycetes</taxon>
        <taxon>Micrococcales</taxon>
        <taxon>Microbacteriaceae</taxon>
        <taxon>Cryobacterium</taxon>
    </lineage>
</organism>
<dbReference type="Gene3D" id="3.40.50.300">
    <property type="entry name" value="P-loop containing nucleotide triphosphate hydrolases"/>
    <property type="match status" value="1"/>
</dbReference>
<dbReference type="PANTHER" id="PTHR43297:SF2">
    <property type="entry name" value="DIPEPTIDE TRANSPORT ATP-BINDING PROTEIN DPPD"/>
    <property type="match status" value="1"/>
</dbReference>
<dbReference type="AlphaFoldDB" id="A0A4R8UHR9"/>
<keyword evidence="6 10" id="KW-0067">ATP-binding</keyword>
<gene>
    <name evidence="10" type="ORF">E3O23_01140</name>
</gene>
<keyword evidence="7" id="KW-0472">Membrane</keyword>
<sequence length="327" mass="35176">MGDPRSWLCRSLARRASKARGTGTSTTSSRPVPPIQELVRAEMSDPGMTGLEPAVLDVRDLSVRFATASGDVPAVKNISFQVPPGGSLALLGESGSGKTATARALMGILDDSAVVSGSAIYDGRNLLELTDKQMQRIRGTEIAMIFQDAQSALNPAFTVGWQVAEVFRKRAGLSRSEARTRAFDTLRGVGIPDIDRRFSQYPHQYSGGMRQRVLIAIALALEPRILIADEPTTALDATIEAQILDLIRTAHSASNTALVLISHDLGVVAEMVDRVIVMNHGEMVEEGSIEDVYLRPNHPYTQALLEASPSFIGTRAHGSGTGRKEES</sequence>
<evidence type="ECO:0000256" key="7">
    <source>
        <dbReference type="ARBA" id="ARBA00023136"/>
    </source>
</evidence>
<proteinExistence type="inferred from homology"/>
<evidence type="ECO:0000256" key="4">
    <source>
        <dbReference type="ARBA" id="ARBA00022475"/>
    </source>
</evidence>
<evidence type="ECO:0000313" key="11">
    <source>
        <dbReference type="Proteomes" id="UP000297866"/>
    </source>
</evidence>
<dbReference type="Pfam" id="PF00005">
    <property type="entry name" value="ABC_tran"/>
    <property type="match status" value="1"/>
</dbReference>
<dbReference type="CDD" id="cd03257">
    <property type="entry name" value="ABC_NikE_OppD_transporters"/>
    <property type="match status" value="1"/>
</dbReference>
<evidence type="ECO:0000256" key="1">
    <source>
        <dbReference type="ARBA" id="ARBA00004202"/>
    </source>
</evidence>
<accession>A0A4R8UHR9</accession>
<dbReference type="SMART" id="SM00382">
    <property type="entry name" value="AAA"/>
    <property type="match status" value="1"/>
</dbReference>
<reference evidence="10 11" key="1">
    <citation type="submission" date="2019-03" db="EMBL/GenBank/DDBJ databases">
        <title>Genomics of glacier-inhabiting Cryobacterium strains.</title>
        <authorList>
            <person name="Liu Q."/>
            <person name="Xin Y.-H."/>
        </authorList>
    </citation>
    <scope>NUCLEOTIDE SEQUENCE [LARGE SCALE GENOMIC DNA]</scope>
    <source>
        <strain evidence="10 11">Sr47</strain>
    </source>
</reference>
<keyword evidence="4" id="KW-1003">Cell membrane</keyword>
<dbReference type="InterPro" id="IPR017871">
    <property type="entry name" value="ABC_transporter-like_CS"/>
</dbReference>
<keyword evidence="3" id="KW-0813">Transport</keyword>
<dbReference type="GO" id="GO:0016887">
    <property type="term" value="F:ATP hydrolysis activity"/>
    <property type="evidence" value="ECO:0007669"/>
    <property type="project" value="InterPro"/>
</dbReference>
<evidence type="ECO:0000256" key="5">
    <source>
        <dbReference type="ARBA" id="ARBA00022741"/>
    </source>
</evidence>
<protein>
    <submittedName>
        <fullName evidence="10">ABC transporter ATP-binding protein</fullName>
    </submittedName>
</protein>
<evidence type="ECO:0000259" key="9">
    <source>
        <dbReference type="PROSITE" id="PS50893"/>
    </source>
</evidence>
<evidence type="ECO:0000256" key="6">
    <source>
        <dbReference type="ARBA" id="ARBA00022840"/>
    </source>
</evidence>
<evidence type="ECO:0000313" key="10">
    <source>
        <dbReference type="EMBL" id="TFB56368.1"/>
    </source>
</evidence>
<dbReference type="InterPro" id="IPR003593">
    <property type="entry name" value="AAA+_ATPase"/>
</dbReference>
<comment type="similarity">
    <text evidence="2">Belongs to the ABC transporter superfamily.</text>
</comment>
<dbReference type="FunFam" id="3.40.50.300:FF:000016">
    <property type="entry name" value="Oligopeptide ABC transporter ATP-binding component"/>
    <property type="match status" value="1"/>
</dbReference>
<dbReference type="Proteomes" id="UP000297866">
    <property type="component" value="Unassembled WGS sequence"/>
</dbReference>
<dbReference type="PROSITE" id="PS00211">
    <property type="entry name" value="ABC_TRANSPORTER_1"/>
    <property type="match status" value="1"/>
</dbReference>
<dbReference type="InterPro" id="IPR003439">
    <property type="entry name" value="ABC_transporter-like_ATP-bd"/>
</dbReference>
<comment type="subcellular location">
    <subcellularLocation>
        <location evidence="1">Cell membrane</location>
        <topology evidence="1">Peripheral membrane protein</topology>
    </subcellularLocation>
</comment>
<keyword evidence="11" id="KW-1185">Reference proteome</keyword>
<dbReference type="InterPro" id="IPR050388">
    <property type="entry name" value="ABC_Ni/Peptide_Import"/>
</dbReference>
<feature type="region of interest" description="Disordered" evidence="8">
    <location>
        <begin position="14"/>
        <end position="33"/>
    </location>
</feature>
<dbReference type="PANTHER" id="PTHR43297">
    <property type="entry name" value="OLIGOPEPTIDE TRANSPORT ATP-BINDING PROTEIN APPD"/>
    <property type="match status" value="1"/>
</dbReference>
<keyword evidence="5" id="KW-0547">Nucleotide-binding</keyword>
<dbReference type="GO" id="GO:0005886">
    <property type="term" value="C:plasma membrane"/>
    <property type="evidence" value="ECO:0007669"/>
    <property type="project" value="UniProtKB-SubCell"/>
</dbReference>
<name>A0A4R8UHR9_9MICO</name>
<dbReference type="SUPFAM" id="SSF52540">
    <property type="entry name" value="P-loop containing nucleoside triphosphate hydrolases"/>
    <property type="match status" value="1"/>
</dbReference>
<dbReference type="GO" id="GO:0005524">
    <property type="term" value="F:ATP binding"/>
    <property type="evidence" value="ECO:0007669"/>
    <property type="project" value="UniProtKB-KW"/>
</dbReference>
<evidence type="ECO:0000256" key="3">
    <source>
        <dbReference type="ARBA" id="ARBA00022448"/>
    </source>
</evidence>
<evidence type="ECO:0000256" key="8">
    <source>
        <dbReference type="SAM" id="MobiDB-lite"/>
    </source>
</evidence>
<comment type="caution">
    <text evidence="10">The sequence shown here is derived from an EMBL/GenBank/DDBJ whole genome shotgun (WGS) entry which is preliminary data.</text>
</comment>
<dbReference type="EMBL" id="SOEZ01000007">
    <property type="protein sequence ID" value="TFB56368.1"/>
    <property type="molecule type" value="Genomic_DNA"/>
</dbReference>
<dbReference type="OrthoDB" id="8481147at2"/>
<evidence type="ECO:0000256" key="2">
    <source>
        <dbReference type="ARBA" id="ARBA00005417"/>
    </source>
</evidence>
<dbReference type="InterPro" id="IPR027417">
    <property type="entry name" value="P-loop_NTPase"/>
</dbReference>
<dbReference type="PROSITE" id="PS50893">
    <property type="entry name" value="ABC_TRANSPORTER_2"/>
    <property type="match status" value="1"/>
</dbReference>